<keyword evidence="5" id="KW-1185">Reference proteome</keyword>
<name>A0A2V1DUM8_9PLEO</name>
<evidence type="ECO:0000313" key="4">
    <source>
        <dbReference type="EMBL" id="PVI01766.1"/>
    </source>
</evidence>
<feature type="region of interest" description="Disordered" evidence="1">
    <location>
        <begin position="403"/>
        <end position="429"/>
    </location>
</feature>
<gene>
    <name evidence="4" type="ORF">DM02DRAFT_727703</name>
</gene>
<organism evidence="4 5">
    <name type="scientific">Periconia macrospinosa</name>
    <dbReference type="NCBI Taxonomy" id="97972"/>
    <lineage>
        <taxon>Eukaryota</taxon>
        <taxon>Fungi</taxon>
        <taxon>Dikarya</taxon>
        <taxon>Ascomycota</taxon>
        <taxon>Pezizomycotina</taxon>
        <taxon>Dothideomycetes</taxon>
        <taxon>Pleosporomycetidae</taxon>
        <taxon>Pleosporales</taxon>
        <taxon>Massarineae</taxon>
        <taxon>Periconiaceae</taxon>
        <taxon>Periconia</taxon>
    </lineage>
</organism>
<dbReference type="PRINTS" id="PR01217">
    <property type="entry name" value="PRICHEXTENSN"/>
</dbReference>
<feature type="transmembrane region" description="Helical" evidence="2">
    <location>
        <begin position="237"/>
        <end position="259"/>
    </location>
</feature>
<evidence type="ECO:0000256" key="1">
    <source>
        <dbReference type="SAM" id="MobiDB-lite"/>
    </source>
</evidence>
<evidence type="ECO:0008006" key="6">
    <source>
        <dbReference type="Google" id="ProtNLM"/>
    </source>
</evidence>
<feature type="compositionally biased region" description="Pro residues" evidence="1">
    <location>
        <begin position="149"/>
        <end position="170"/>
    </location>
</feature>
<feature type="compositionally biased region" description="Low complexity" evidence="1">
    <location>
        <begin position="326"/>
        <end position="341"/>
    </location>
</feature>
<feature type="region of interest" description="Disordered" evidence="1">
    <location>
        <begin position="291"/>
        <end position="359"/>
    </location>
</feature>
<feature type="region of interest" description="Disordered" evidence="1">
    <location>
        <begin position="115"/>
        <end position="229"/>
    </location>
</feature>
<accession>A0A2V1DUM8</accession>
<keyword evidence="2" id="KW-0812">Transmembrane</keyword>
<keyword evidence="2" id="KW-0472">Membrane</keyword>
<evidence type="ECO:0000256" key="3">
    <source>
        <dbReference type="SAM" id="SignalP"/>
    </source>
</evidence>
<evidence type="ECO:0000313" key="5">
    <source>
        <dbReference type="Proteomes" id="UP000244855"/>
    </source>
</evidence>
<dbReference type="EMBL" id="KZ805353">
    <property type="protein sequence ID" value="PVI01766.1"/>
    <property type="molecule type" value="Genomic_DNA"/>
</dbReference>
<feature type="compositionally biased region" description="Low complexity" evidence="1">
    <location>
        <begin position="189"/>
        <end position="213"/>
    </location>
</feature>
<feature type="signal peptide" evidence="3">
    <location>
        <begin position="1"/>
        <end position="25"/>
    </location>
</feature>
<evidence type="ECO:0000256" key="2">
    <source>
        <dbReference type="SAM" id="Phobius"/>
    </source>
</evidence>
<proteinExistence type="predicted"/>
<dbReference type="Proteomes" id="UP000244855">
    <property type="component" value="Unassembled WGS sequence"/>
</dbReference>
<sequence length="429" mass="45374">MASNHLLSLLLVGILPLALVALDQCDYDPYHTPGLPSCTDECLKNTVYDGTCGDNLWGMCSLMNGVSSYFSYFGKCLEQDCKNDEERYVFMEKWKEECPTISSVSGVFGNYLTRPSSTGDSTESSSIPGSSSSSSETTSSSSTQTNSPSPTPNPPAGLPLPSPPPPPTSSPSPTEGAPISPNTLPPSSTPSTTNPLQPSTPQTSTSPSNSSSTEAIPPHNHETDIPQRKPHLSIDQIVGYSIGGTLGVALTICAVIYLLNRRHKKNRLRSDSTENQNPYENTIHVLASNHALSKSSNPPPPPPSELHDTDRPPTLPNIDIASYTHPALSPTSNTPSPLSTAYDAHSQSPRPRTPATFPELSGSEYQTQLRATPALDSLPAFRELSGESAQSLSPLSTVSELDTTGLNARSMTGAAGGLPSVAEMDDGRG</sequence>
<feature type="chain" id="PRO_5016025649" description="Extracellular membrane protein CFEM domain-containing protein" evidence="3">
    <location>
        <begin position="26"/>
        <end position="429"/>
    </location>
</feature>
<keyword evidence="3" id="KW-0732">Signal</keyword>
<reference evidence="4 5" key="1">
    <citation type="journal article" date="2018" name="Sci. Rep.">
        <title>Comparative genomics provides insights into the lifestyle and reveals functional heterogeneity of dark septate endophytic fungi.</title>
        <authorList>
            <person name="Knapp D.G."/>
            <person name="Nemeth J.B."/>
            <person name="Barry K."/>
            <person name="Hainaut M."/>
            <person name="Henrissat B."/>
            <person name="Johnson J."/>
            <person name="Kuo A."/>
            <person name="Lim J.H.P."/>
            <person name="Lipzen A."/>
            <person name="Nolan M."/>
            <person name="Ohm R.A."/>
            <person name="Tamas L."/>
            <person name="Grigoriev I.V."/>
            <person name="Spatafora J.W."/>
            <person name="Nagy L.G."/>
            <person name="Kovacs G.M."/>
        </authorList>
    </citation>
    <scope>NUCLEOTIDE SEQUENCE [LARGE SCALE GENOMIC DNA]</scope>
    <source>
        <strain evidence="4 5">DSE2036</strain>
    </source>
</reference>
<dbReference type="AlphaFoldDB" id="A0A2V1DUM8"/>
<protein>
    <recommendedName>
        <fullName evidence="6">Extracellular membrane protein CFEM domain-containing protein</fullName>
    </recommendedName>
</protein>
<dbReference type="STRING" id="97972.A0A2V1DUM8"/>
<feature type="compositionally biased region" description="Low complexity" evidence="1">
    <location>
        <begin position="116"/>
        <end position="148"/>
    </location>
</feature>
<keyword evidence="2" id="KW-1133">Transmembrane helix</keyword>